<accession>A0ABV6B797</accession>
<dbReference type="EMBL" id="JBHLYR010000081">
    <property type="protein sequence ID" value="MFB9995122.1"/>
    <property type="molecule type" value="Genomic_DNA"/>
</dbReference>
<comment type="caution">
    <text evidence="1">The sequence shown here is derived from an EMBL/GenBank/DDBJ whole genome shotgun (WGS) entry which is preliminary data.</text>
</comment>
<evidence type="ECO:0000313" key="1">
    <source>
        <dbReference type="EMBL" id="MFB9995122.1"/>
    </source>
</evidence>
<gene>
    <name evidence="1" type="ORF">ACFFLM_24535</name>
</gene>
<sequence length="170" mass="18714">MAPCSLPALIRGRPAYHGVFLSLLLLTALSCRVQAFGGSSAPRSTTSIHSQAVQIELDQEEQTISLWPGDTLSVRLFEDTLESPLSWSSWLAPTPGQAAALTLVHSERESQGDHGWASLRYDVTYTFRVESTPNTTAQLLFVQSSASGLDEQSRRAFPDVLRWLTVKIVR</sequence>
<evidence type="ECO:0000313" key="2">
    <source>
        <dbReference type="Proteomes" id="UP001589733"/>
    </source>
</evidence>
<name>A0ABV6B797_9DEIO</name>
<dbReference type="RefSeq" id="WP_380016748.1">
    <property type="nucleotide sequence ID" value="NZ_JBHLYR010000081.1"/>
</dbReference>
<evidence type="ECO:0008006" key="3">
    <source>
        <dbReference type="Google" id="ProtNLM"/>
    </source>
</evidence>
<keyword evidence="2" id="KW-1185">Reference proteome</keyword>
<proteinExistence type="predicted"/>
<dbReference type="Proteomes" id="UP001589733">
    <property type="component" value="Unassembled WGS sequence"/>
</dbReference>
<organism evidence="1 2">
    <name type="scientific">Deinococcus oregonensis</name>
    <dbReference type="NCBI Taxonomy" id="1805970"/>
    <lineage>
        <taxon>Bacteria</taxon>
        <taxon>Thermotogati</taxon>
        <taxon>Deinococcota</taxon>
        <taxon>Deinococci</taxon>
        <taxon>Deinococcales</taxon>
        <taxon>Deinococcaceae</taxon>
        <taxon>Deinococcus</taxon>
    </lineage>
</organism>
<protein>
    <recommendedName>
        <fullName evidence="3">Proteinase inhibitor I42 chagasin domain-containing protein</fullName>
    </recommendedName>
</protein>
<reference evidence="1 2" key="1">
    <citation type="submission" date="2024-09" db="EMBL/GenBank/DDBJ databases">
        <authorList>
            <person name="Sun Q."/>
            <person name="Mori K."/>
        </authorList>
    </citation>
    <scope>NUCLEOTIDE SEQUENCE [LARGE SCALE GENOMIC DNA]</scope>
    <source>
        <strain evidence="1 2">JCM 13503</strain>
    </source>
</reference>